<dbReference type="SUPFAM" id="SSF143100">
    <property type="entry name" value="TTHA1013/TTHA0281-like"/>
    <property type="match status" value="1"/>
</dbReference>
<dbReference type="InterPro" id="IPR035069">
    <property type="entry name" value="TTHA1013/TTHA0281-like"/>
</dbReference>
<dbReference type="Proteomes" id="UP000053577">
    <property type="component" value="Unassembled WGS sequence"/>
</dbReference>
<protein>
    <recommendedName>
        <fullName evidence="3">Type II toxin-antitoxin system HicB family antitoxin</fullName>
    </recommendedName>
</protein>
<dbReference type="EMBL" id="JGYD01000025">
    <property type="protein sequence ID" value="KSV17254.1"/>
    <property type="molecule type" value="Genomic_DNA"/>
</dbReference>
<dbReference type="PATRIC" id="fig|61435.5.peg.1502"/>
<organism evidence="1 2">
    <name type="scientific">Dehalococcoides mccartyi</name>
    <dbReference type="NCBI Taxonomy" id="61435"/>
    <lineage>
        <taxon>Bacteria</taxon>
        <taxon>Bacillati</taxon>
        <taxon>Chloroflexota</taxon>
        <taxon>Dehalococcoidia</taxon>
        <taxon>Dehalococcoidales</taxon>
        <taxon>Dehalococcoidaceae</taxon>
        <taxon>Dehalococcoides</taxon>
    </lineage>
</organism>
<proteinExistence type="predicted"/>
<gene>
    <name evidence="1" type="ORF">DA01_07660</name>
</gene>
<dbReference type="RefSeq" id="WP_058292706.1">
    <property type="nucleotide sequence ID" value="NZ_CP019865.1"/>
</dbReference>
<dbReference type="AlphaFoldDB" id="A0A0V8M0F1"/>
<reference evidence="1 2" key="1">
    <citation type="journal article" date="2015" name="Sci. Rep.">
        <title>A comparative genomics and reductive dehalogenase gene transcription study of two chloroethene-respiring bacteria, Dehalococcoides mccartyi strains MB and 11a.</title>
        <authorList>
            <person name="Low A."/>
            <person name="Shen Z."/>
            <person name="Cheng D."/>
            <person name="Rogers M.J."/>
            <person name="Lee P.K."/>
            <person name="He J."/>
        </authorList>
    </citation>
    <scope>NUCLEOTIDE SEQUENCE [LARGE SCALE GENOMIC DNA]</scope>
    <source>
        <strain evidence="1 2">MB</strain>
    </source>
</reference>
<evidence type="ECO:0000313" key="1">
    <source>
        <dbReference type="EMBL" id="KSV17254.1"/>
    </source>
</evidence>
<sequence length="109" mass="12464">MKDPVMYITLTHKIHKEGRLWVGICEELGTSAYGRTVDEVEEQLTEAVCLHLNTLEDVQESERFFKENNIVLHHIKPRQEKVSITVDEASDGATFFRPYVQSIPVFAGC</sequence>
<dbReference type="OrthoDB" id="9960774at2"/>
<accession>A0A0V8M0F1</accession>
<name>A0A0V8M0F1_9CHLR</name>
<evidence type="ECO:0008006" key="3">
    <source>
        <dbReference type="Google" id="ProtNLM"/>
    </source>
</evidence>
<evidence type="ECO:0000313" key="2">
    <source>
        <dbReference type="Proteomes" id="UP000053577"/>
    </source>
</evidence>
<comment type="caution">
    <text evidence="1">The sequence shown here is derived from an EMBL/GenBank/DDBJ whole genome shotgun (WGS) entry which is preliminary data.</text>
</comment>